<dbReference type="PANTHER" id="PTHR11825">
    <property type="entry name" value="SUBGROUP IIII AMINOTRANSFERASE"/>
    <property type="match status" value="1"/>
</dbReference>
<evidence type="ECO:0000256" key="6">
    <source>
        <dbReference type="ARBA" id="ARBA00022576"/>
    </source>
</evidence>
<feature type="compositionally biased region" description="Basic and acidic residues" evidence="19">
    <location>
        <begin position="11"/>
        <end position="20"/>
    </location>
</feature>
<organism evidence="20 21">
    <name type="scientific">Candidatus Onthenecus intestinigallinarum</name>
    <dbReference type="NCBI Taxonomy" id="2840875"/>
    <lineage>
        <taxon>Bacteria</taxon>
        <taxon>Bacillati</taxon>
        <taxon>Bacillota</taxon>
        <taxon>Clostridia</taxon>
        <taxon>Eubacteriales</taxon>
        <taxon>Candidatus Onthenecus</taxon>
    </lineage>
</organism>
<comment type="similarity">
    <text evidence="5 15">Belongs to the class-IV pyridoxal-phosphate-dependent aminotransferase family.</text>
</comment>
<dbReference type="PROSITE" id="PS00770">
    <property type="entry name" value="AA_TRANSFER_CLASS_4"/>
    <property type="match status" value="1"/>
</dbReference>
<dbReference type="InterPro" id="IPR001544">
    <property type="entry name" value="Aminotrans_IV"/>
</dbReference>
<evidence type="ECO:0000256" key="10">
    <source>
        <dbReference type="ARBA" id="ARBA00023304"/>
    </source>
</evidence>
<evidence type="ECO:0000256" key="16">
    <source>
        <dbReference type="RuleBase" id="RU004516"/>
    </source>
</evidence>
<comment type="catalytic activity">
    <reaction evidence="13 17">
        <text>L-leucine + 2-oxoglutarate = 4-methyl-2-oxopentanoate + L-glutamate</text>
        <dbReference type="Rhea" id="RHEA:18321"/>
        <dbReference type="ChEBI" id="CHEBI:16810"/>
        <dbReference type="ChEBI" id="CHEBI:17865"/>
        <dbReference type="ChEBI" id="CHEBI:29985"/>
        <dbReference type="ChEBI" id="CHEBI:57427"/>
        <dbReference type="EC" id="2.6.1.42"/>
    </reaction>
</comment>
<feature type="region of interest" description="Disordered" evidence="19">
    <location>
        <begin position="1"/>
        <end position="20"/>
    </location>
</feature>
<evidence type="ECO:0000256" key="18">
    <source>
        <dbReference type="RuleBase" id="RU004519"/>
    </source>
</evidence>
<protein>
    <recommendedName>
        <fullName evidence="17">Branched-chain-amino-acid aminotransferase</fullName>
        <ecNumber evidence="17">2.6.1.42</ecNumber>
    </recommendedName>
</protein>
<dbReference type="InterPro" id="IPR018300">
    <property type="entry name" value="Aminotrans_IV_CS"/>
</dbReference>
<dbReference type="InterPro" id="IPR036038">
    <property type="entry name" value="Aminotransferase-like"/>
</dbReference>
<evidence type="ECO:0000256" key="17">
    <source>
        <dbReference type="RuleBase" id="RU004517"/>
    </source>
</evidence>
<dbReference type="EMBL" id="DVFJ01000011">
    <property type="protein sequence ID" value="HIQ71386.1"/>
    <property type="molecule type" value="Genomic_DNA"/>
</dbReference>
<dbReference type="GO" id="GO:0009082">
    <property type="term" value="P:branched-chain amino acid biosynthetic process"/>
    <property type="evidence" value="ECO:0007669"/>
    <property type="project" value="UniProtKB-KW"/>
</dbReference>
<comment type="catalytic activity">
    <reaction evidence="12 17">
        <text>L-isoleucine + 2-oxoglutarate = (S)-3-methyl-2-oxopentanoate + L-glutamate</text>
        <dbReference type="Rhea" id="RHEA:24801"/>
        <dbReference type="ChEBI" id="CHEBI:16810"/>
        <dbReference type="ChEBI" id="CHEBI:29985"/>
        <dbReference type="ChEBI" id="CHEBI:35146"/>
        <dbReference type="ChEBI" id="CHEBI:58045"/>
        <dbReference type="EC" id="2.6.1.42"/>
    </reaction>
</comment>
<dbReference type="Proteomes" id="UP000886887">
    <property type="component" value="Unassembled WGS sequence"/>
</dbReference>
<keyword evidence="10 17" id="KW-0100">Branched-chain amino acid biosynthesis</keyword>
<evidence type="ECO:0000256" key="1">
    <source>
        <dbReference type="ARBA" id="ARBA00001933"/>
    </source>
</evidence>
<dbReference type="PANTHER" id="PTHR11825:SF44">
    <property type="entry name" value="BRANCHED-CHAIN-AMINO-ACID AMINOTRANSFERASE"/>
    <property type="match status" value="1"/>
</dbReference>
<dbReference type="InterPro" id="IPR033939">
    <property type="entry name" value="BCAT_family"/>
</dbReference>
<evidence type="ECO:0000256" key="11">
    <source>
        <dbReference type="ARBA" id="ARBA00048212"/>
    </source>
</evidence>
<dbReference type="InterPro" id="IPR043131">
    <property type="entry name" value="BCAT-like_N"/>
</dbReference>
<comment type="catalytic activity">
    <reaction evidence="11 17">
        <text>L-valine + 2-oxoglutarate = 3-methyl-2-oxobutanoate + L-glutamate</text>
        <dbReference type="Rhea" id="RHEA:24813"/>
        <dbReference type="ChEBI" id="CHEBI:11851"/>
        <dbReference type="ChEBI" id="CHEBI:16810"/>
        <dbReference type="ChEBI" id="CHEBI:29985"/>
        <dbReference type="ChEBI" id="CHEBI:57762"/>
        <dbReference type="EC" id="2.6.1.42"/>
    </reaction>
</comment>
<evidence type="ECO:0000256" key="5">
    <source>
        <dbReference type="ARBA" id="ARBA00009320"/>
    </source>
</evidence>
<dbReference type="InterPro" id="IPR043132">
    <property type="entry name" value="BCAT-like_C"/>
</dbReference>
<evidence type="ECO:0000256" key="4">
    <source>
        <dbReference type="ARBA" id="ARBA00005072"/>
    </source>
</evidence>
<dbReference type="CDD" id="cd01557">
    <property type="entry name" value="BCAT_beta_family"/>
    <property type="match status" value="1"/>
</dbReference>
<dbReference type="SUPFAM" id="SSF56752">
    <property type="entry name" value="D-aminoacid aminotransferase-like PLP-dependent enzymes"/>
    <property type="match status" value="1"/>
</dbReference>
<reference evidence="20" key="1">
    <citation type="submission" date="2020-10" db="EMBL/GenBank/DDBJ databases">
        <authorList>
            <person name="Gilroy R."/>
        </authorList>
    </citation>
    <scope>NUCLEOTIDE SEQUENCE</scope>
    <source>
        <strain evidence="20">ChiSxjej2B14-6234</strain>
    </source>
</reference>
<comment type="pathway">
    <text evidence="3 18">Amino-acid biosynthesis; L-valine biosynthesis; L-valine from pyruvate: step 4/4.</text>
</comment>
<evidence type="ECO:0000256" key="7">
    <source>
        <dbReference type="ARBA" id="ARBA00022605"/>
    </source>
</evidence>
<keyword evidence="7 17" id="KW-0028">Amino-acid biosynthesis</keyword>
<gene>
    <name evidence="20" type="ORF">IAB73_04145</name>
</gene>
<evidence type="ECO:0000256" key="2">
    <source>
        <dbReference type="ARBA" id="ARBA00004824"/>
    </source>
</evidence>
<dbReference type="AlphaFoldDB" id="A0A9D0ZA57"/>
<proteinExistence type="inferred from homology"/>
<comment type="cofactor">
    <cofactor evidence="1 16">
        <name>pyridoxal 5'-phosphate</name>
        <dbReference type="ChEBI" id="CHEBI:597326"/>
    </cofactor>
</comment>
<evidence type="ECO:0000313" key="20">
    <source>
        <dbReference type="EMBL" id="HIQ71386.1"/>
    </source>
</evidence>
<dbReference type="NCBIfam" id="TIGR01123">
    <property type="entry name" value="ilvE_II"/>
    <property type="match status" value="1"/>
</dbReference>
<dbReference type="GO" id="GO:0008652">
    <property type="term" value="P:amino acid biosynthetic process"/>
    <property type="evidence" value="ECO:0007669"/>
    <property type="project" value="UniProtKB-KW"/>
</dbReference>
<evidence type="ECO:0000256" key="14">
    <source>
        <dbReference type="PIRSR" id="PIRSR006468-1"/>
    </source>
</evidence>
<evidence type="ECO:0000256" key="8">
    <source>
        <dbReference type="ARBA" id="ARBA00022679"/>
    </source>
</evidence>
<evidence type="ECO:0000313" key="21">
    <source>
        <dbReference type="Proteomes" id="UP000886887"/>
    </source>
</evidence>
<evidence type="ECO:0000256" key="9">
    <source>
        <dbReference type="ARBA" id="ARBA00022898"/>
    </source>
</evidence>
<comment type="pathway">
    <text evidence="4 18">Amino-acid biosynthesis; L-leucine biosynthesis; L-leucine from 3-methyl-2-oxobutanoate: step 4/4.</text>
</comment>
<keyword evidence="9 16" id="KW-0663">Pyridoxal phosphate</keyword>
<evidence type="ECO:0000256" key="12">
    <source>
        <dbReference type="ARBA" id="ARBA00048798"/>
    </source>
</evidence>
<keyword evidence="6 17" id="KW-0032">Aminotransferase</keyword>
<sequence length="356" mass="39519">MVPVRVTLTQHPKERPQDESKLGFGKIFTDHMFVMDYDPEQGWHDPQVVPYGPFVLDPGTTVFHYSQEIFEGMKCYRRADGGLQLFRPRDNFARMNRSADRLCMPHVEIEQAMAGLMELLKADAAWVPSTPGTSLYIRPTMIATDVMLGVHASRTYRFFIICSPSGAYYENGLAPVGIYVESELVRAVRGGVGFTKTGGNYAASMLAGDLAEKKGYSQVLWLDGRENKYIEEVGSMNMFFKFKDALVTPPLNGSILGGITRDSILQLARKMGVPTEERRITVQDVFDAYDRGELEEAFGTGTAAVVSPVGRLMWEGREIEIAGGQIGALTQRFYDELTGIQYGTAPDPMGWVVPVA</sequence>
<feature type="modified residue" description="N6-(pyridoxal phosphate)lysine" evidence="14">
    <location>
        <position position="196"/>
    </location>
</feature>
<dbReference type="NCBIfam" id="NF009897">
    <property type="entry name" value="PRK13357.1"/>
    <property type="match status" value="1"/>
</dbReference>
<reference evidence="20" key="2">
    <citation type="journal article" date="2021" name="PeerJ">
        <title>Extensive microbial diversity within the chicken gut microbiome revealed by metagenomics and culture.</title>
        <authorList>
            <person name="Gilroy R."/>
            <person name="Ravi A."/>
            <person name="Getino M."/>
            <person name="Pursley I."/>
            <person name="Horton D.L."/>
            <person name="Alikhan N.F."/>
            <person name="Baker D."/>
            <person name="Gharbi K."/>
            <person name="Hall N."/>
            <person name="Watson M."/>
            <person name="Adriaenssens E.M."/>
            <person name="Foster-Nyarko E."/>
            <person name="Jarju S."/>
            <person name="Secka A."/>
            <person name="Antonio M."/>
            <person name="Oren A."/>
            <person name="Chaudhuri R.R."/>
            <person name="La Ragione R."/>
            <person name="Hildebrand F."/>
            <person name="Pallen M.J."/>
        </authorList>
    </citation>
    <scope>NUCLEOTIDE SEQUENCE</scope>
    <source>
        <strain evidence="20">ChiSxjej2B14-6234</strain>
    </source>
</reference>
<comment type="caution">
    <text evidence="20">The sequence shown here is derived from an EMBL/GenBank/DDBJ whole genome shotgun (WGS) entry which is preliminary data.</text>
</comment>
<dbReference type="Pfam" id="PF01063">
    <property type="entry name" value="Aminotran_4"/>
    <property type="match status" value="1"/>
</dbReference>
<evidence type="ECO:0000256" key="19">
    <source>
        <dbReference type="SAM" id="MobiDB-lite"/>
    </source>
</evidence>
<dbReference type="EC" id="2.6.1.42" evidence="17"/>
<name>A0A9D0ZA57_9FIRM</name>
<evidence type="ECO:0000256" key="13">
    <source>
        <dbReference type="ARBA" id="ARBA00049229"/>
    </source>
</evidence>
<dbReference type="InterPro" id="IPR005786">
    <property type="entry name" value="B_amino_transII"/>
</dbReference>
<dbReference type="Gene3D" id="3.30.470.10">
    <property type="match status" value="1"/>
</dbReference>
<evidence type="ECO:0000256" key="15">
    <source>
        <dbReference type="RuleBase" id="RU004106"/>
    </source>
</evidence>
<keyword evidence="8 17" id="KW-0808">Transferase</keyword>
<comment type="pathway">
    <text evidence="2 18">Amino-acid biosynthesis; L-isoleucine biosynthesis; L-isoleucine from 2-oxobutanoate: step 4/4.</text>
</comment>
<dbReference type="Gene3D" id="3.20.10.10">
    <property type="entry name" value="D-amino Acid Aminotransferase, subunit A, domain 2"/>
    <property type="match status" value="1"/>
</dbReference>
<dbReference type="PIRSF" id="PIRSF006468">
    <property type="entry name" value="BCAT1"/>
    <property type="match status" value="1"/>
</dbReference>
<accession>A0A9D0ZA57</accession>
<dbReference type="GO" id="GO:0004084">
    <property type="term" value="F:branched-chain-amino-acid transaminase activity"/>
    <property type="evidence" value="ECO:0007669"/>
    <property type="project" value="UniProtKB-EC"/>
</dbReference>
<evidence type="ECO:0000256" key="3">
    <source>
        <dbReference type="ARBA" id="ARBA00004931"/>
    </source>
</evidence>